<sequence>ARRRRRWRGVRAVQLRGARPHRRTGRPAAGASGAGPLAHLVGARAARPATGVPDRGRRRRGRRVPAAQPDHRLVGAVDPDERGGRGPRARSRHHRRRLARAGLRAGPSRARPRRLGARDRRQRRRRGVPALRPPAPGLAVPVARGAPARRPDLAAAPGALPARARLAPAGLAGDGPAGEVLPARQPQQLLGLGRAPPAHRAGRAAPARLHRQLLAGRLVRGPRPAAGPPPRRRGPARLVRPHAGRRRALPAVAAGRRPADHRARRRGHVAARAPGRLERHRAHPRAGRGRRPLGCRVRPQGHRAPGGGGRGPRRRPHRARPGVARI</sequence>
<feature type="compositionally biased region" description="Basic residues" evidence="1">
    <location>
        <begin position="85"/>
        <end position="99"/>
    </location>
</feature>
<feature type="region of interest" description="Disordered" evidence="1">
    <location>
        <begin position="1"/>
        <end position="142"/>
    </location>
</feature>
<feature type="compositionally biased region" description="Low complexity" evidence="1">
    <location>
        <begin position="100"/>
        <end position="109"/>
    </location>
</feature>
<gene>
    <name evidence="2" type="ORF">AVDCRST_MAG35-1755</name>
</gene>
<evidence type="ECO:0000256" key="1">
    <source>
        <dbReference type="SAM" id="MobiDB-lite"/>
    </source>
</evidence>
<feature type="compositionally biased region" description="Basic and acidic residues" evidence="1">
    <location>
        <begin position="69"/>
        <end position="84"/>
    </location>
</feature>
<dbReference type="EMBL" id="CADCUY010000362">
    <property type="protein sequence ID" value="CAA9416816.1"/>
    <property type="molecule type" value="Genomic_DNA"/>
</dbReference>
<accession>A0A6J4PIH3</accession>
<proteinExistence type="predicted"/>
<feature type="compositionally biased region" description="Basic residues" evidence="1">
    <location>
        <begin position="110"/>
        <end position="127"/>
    </location>
</feature>
<feature type="region of interest" description="Disordered" evidence="1">
    <location>
        <begin position="251"/>
        <end position="326"/>
    </location>
</feature>
<evidence type="ECO:0000313" key="2">
    <source>
        <dbReference type="EMBL" id="CAA9416816.1"/>
    </source>
</evidence>
<reference evidence="2" key="1">
    <citation type="submission" date="2020-02" db="EMBL/GenBank/DDBJ databases">
        <authorList>
            <person name="Meier V. D."/>
        </authorList>
    </citation>
    <scope>NUCLEOTIDE SEQUENCE</scope>
    <source>
        <strain evidence="2">AVDCRST_MAG35</strain>
    </source>
</reference>
<feature type="non-terminal residue" evidence="2">
    <location>
        <position position="1"/>
    </location>
</feature>
<feature type="compositionally biased region" description="Basic residues" evidence="1">
    <location>
        <begin position="278"/>
        <end position="293"/>
    </location>
</feature>
<protein>
    <submittedName>
        <fullName evidence="2">Uncharacterized protein</fullName>
    </submittedName>
</protein>
<feature type="non-terminal residue" evidence="2">
    <location>
        <position position="326"/>
    </location>
</feature>
<feature type="compositionally biased region" description="Basic residues" evidence="1">
    <location>
        <begin position="311"/>
        <end position="320"/>
    </location>
</feature>
<organism evidence="2">
    <name type="scientific">uncultured Quadrisphaera sp</name>
    <dbReference type="NCBI Taxonomy" id="904978"/>
    <lineage>
        <taxon>Bacteria</taxon>
        <taxon>Bacillati</taxon>
        <taxon>Actinomycetota</taxon>
        <taxon>Actinomycetes</taxon>
        <taxon>Kineosporiales</taxon>
        <taxon>Kineosporiaceae</taxon>
        <taxon>Quadrisphaera</taxon>
        <taxon>environmental samples</taxon>
    </lineage>
</organism>
<dbReference type="AlphaFoldDB" id="A0A6J4PIH3"/>
<feature type="compositionally biased region" description="Low complexity" evidence="1">
    <location>
        <begin position="26"/>
        <end position="35"/>
    </location>
</feature>
<name>A0A6J4PIH3_9ACTN</name>